<dbReference type="Proteomes" id="UP000675781">
    <property type="component" value="Unassembled WGS sequence"/>
</dbReference>
<dbReference type="GO" id="GO:0071555">
    <property type="term" value="P:cell wall organization"/>
    <property type="evidence" value="ECO:0007669"/>
    <property type="project" value="TreeGrafter"/>
</dbReference>
<dbReference type="EMBL" id="JAGSOG010000068">
    <property type="protein sequence ID" value="MBR7834746.1"/>
    <property type="molecule type" value="Genomic_DNA"/>
</dbReference>
<comment type="caution">
    <text evidence="3">The sequence shown here is derived from an EMBL/GenBank/DDBJ whole genome shotgun (WGS) entry which is preliminary data.</text>
</comment>
<dbReference type="InterPro" id="IPR050515">
    <property type="entry name" value="Beta-lactam/transpept"/>
</dbReference>
<feature type="compositionally biased region" description="Low complexity" evidence="1">
    <location>
        <begin position="26"/>
        <end position="58"/>
    </location>
</feature>
<feature type="region of interest" description="Disordered" evidence="1">
    <location>
        <begin position="1"/>
        <end position="82"/>
    </location>
</feature>
<dbReference type="InterPro" id="IPR012338">
    <property type="entry name" value="Beta-lactam/transpept-like"/>
</dbReference>
<reference evidence="3" key="1">
    <citation type="submission" date="2021-04" db="EMBL/GenBank/DDBJ databases">
        <title>Genome based classification of Actinospica acidithermotolerans sp. nov., an actinobacterium isolated from an Indonesian hot spring.</title>
        <authorList>
            <person name="Kusuma A.B."/>
            <person name="Putra K.E."/>
            <person name="Nafisah S."/>
            <person name="Loh J."/>
            <person name="Nouioui I."/>
            <person name="Goodfellow M."/>
        </authorList>
    </citation>
    <scope>NUCLEOTIDE SEQUENCE</scope>
    <source>
        <strain evidence="3">CSCA 57</strain>
    </source>
</reference>
<protein>
    <recommendedName>
        <fullName evidence="2">Penicillin-binding protein transpeptidase domain-containing protein</fullName>
    </recommendedName>
</protein>
<feature type="region of interest" description="Disordered" evidence="1">
    <location>
        <begin position="118"/>
        <end position="143"/>
    </location>
</feature>
<dbReference type="GO" id="GO:0005886">
    <property type="term" value="C:plasma membrane"/>
    <property type="evidence" value="ECO:0007669"/>
    <property type="project" value="TreeGrafter"/>
</dbReference>
<name>A0A941ITU9_9ACTN</name>
<dbReference type="RefSeq" id="WP_212529263.1">
    <property type="nucleotide sequence ID" value="NZ_JAGSOG010000068.1"/>
</dbReference>
<dbReference type="AlphaFoldDB" id="A0A941ITU9"/>
<keyword evidence="4" id="KW-1185">Reference proteome</keyword>
<organism evidence="3 4">
    <name type="scientific">Actinospica durhamensis</name>
    <dbReference type="NCBI Taxonomy" id="1508375"/>
    <lineage>
        <taxon>Bacteria</taxon>
        <taxon>Bacillati</taxon>
        <taxon>Actinomycetota</taxon>
        <taxon>Actinomycetes</taxon>
        <taxon>Catenulisporales</taxon>
        <taxon>Actinospicaceae</taxon>
        <taxon>Actinospica</taxon>
    </lineage>
</organism>
<dbReference type="Gene3D" id="3.40.710.10">
    <property type="entry name" value="DD-peptidase/beta-lactamase superfamily"/>
    <property type="match status" value="1"/>
</dbReference>
<dbReference type="PANTHER" id="PTHR30627:SF24">
    <property type="entry name" value="PENICILLIN-BINDING PROTEIN 4B"/>
    <property type="match status" value="1"/>
</dbReference>
<evidence type="ECO:0000313" key="3">
    <source>
        <dbReference type="EMBL" id="MBR7834746.1"/>
    </source>
</evidence>
<evidence type="ECO:0000313" key="4">
    <source>
        <dbReference type="Proteomes" id="UP000675781"/>
    </source>
</evidence>
<dbReference type="GO" id="GO:0071972">
    <property type="term" value="F:peptidoglycan L,D-transpeptidase activity"/>
    <property type="evidence" value="ECO:0007669"/>
    <property type="project" value="TreeGrafter"/>
</dbReference>
<feature type="non-terminal residue" evidence="3">
    <location>
        <position position="1"/>
    </location>
</feature>
<accession>A0A941ITU9</accession>
<evidence type="ECO:0000259" key="2">
    <source>
        <dbReference type="Pfam" id="PF00905"/>
    </source>
</evidence>
<sequence>PAPPPPIPSPANMWGGGFDGRQRQDSYPQEPRQQQSPSPQQQVPQQGGYQQPGYAQPEYPAPSGPRGPGQPDPFTAPAPAARPRRTKLWVSAGVGAIAVVGLATLLVVDQGATPGAAASTHTAAAPKPTPSGFQPTASTPAGQAEQTADVFLTAWQGGEFAQAASYTDDPTDAESVLSGYRTGLNLHGLQLTEKSATAAGLVTFSVTAQVSSTAAVAEGATTAPTASSTASTTGATSTAAASAATTSASGTWTYTSHLTAYKKDGGWYVKWDPTLVAPNVTDSTHPVALAVKPGAKSVTDADGDSLAASTQPALENIAALIKKNAATTEGTAGLEIVLEDAKGEIVSGSASELTKPVSTATVKTTIDPTLESLAVTAVGQLKRSSMVILRPSTGAILAVANSAGTSDVALTGTLAPGSSMKVVSTTSLLLNGMLPQGINTPVGCPLVETVQGVKIHNSTDSPNSLSGTEDFEPPTTPFSTDFSMSCNNAFTQWWQQMAGGKLASTALNYYGLNQPWDLGLGSSGSYFTMPSDQSGSELAEELYGQGVIEANPLSMASVAATVDTGQFHQPYLVAGLTDLKTASPLPSSVQSQLYTVMREVITSGTAASVGFGAGVYGKTGTAEADANKDKNPNGWMIVFDPAKDIAIAAVVVDSNFGASTAGPEVNYVLQHY</sequence>
<feature type="domain" description="Penicillin-binding protein transpeptidase" evidence="2">
    <location>
        <begin position="385"/>
        <end position="663"/>
    </location>
</feature>
<feature type="compositionally biased region" description="Polar residues" evidence="1">
    <location>
        <begin position="131"/>
        <end position="143"/>
    </location>
</feature>
<dbReference type="SUPFAM" id="SSF56601">
    <property type="entry name" value="beta-lactamase/transpeptidase-like"/>
    <property type="match status" value="1"/>
</dbReference>
<dbReference type="Pfam" id="PF00905">
    <property type="entry name" value="Transpeptidase"/>
    <property type="match status" value="1"/>
</dbReference>
<gene>
    <name evidence="3" type="ORF">KDL01_15835</name>
</gene>
<dbReference type="PANTHER" id="PTHR30627">
    <property type="entry name" value="PEPTIDOGLYCAN D,D-TRANSPEPTIDASE"/>
    <property type="match status" value="1"/>
</dbReference>
<dbReference type="GO" id="GO:0008658">
    <property type="term" value="F:penicillin binding"/>
    <property type="evidence" value="ECO:0007669"/>
    <property type="project" value="InterPro"/>
</dbReference>
<dbReference type="InterPro" id="IPR001460">
    <property type="entry name" value="PCN-bd_Tpept"/>
</dbReference>
<proteinExistence type="predicted"/>
<feature type="compositionally biased region" description="Pro residues" evidence="1">
    <location>
        <begin position="59"/>
        <end position="76"/>
    </location>
</feature>
<evidence type="ECO:0000256" key="1">
    <source>
        <dbReference type="SAM" id="MobiDB-lite"/>
    </source>
</evidence>